<dbReference type="SUPFAM" id="SSF109604">
    <property type="entry name" value="HD-domain/PDEase-like"/>
    <property type="match status" value="1"/>
</dbReference>
<dbReference type="Proteomes" id="UP001526426">
    <property type="component" value="Unassembled WGS sequence"/>
</dbReference>
<gene>
    <name evidence="2" type="ORF">K4A83_01605</name>
</gene>
<accession>A0ABT3L0D9</accession>
<dbReference type="RefSeq" id="WP_265262630.1">
    <property type="nucleotide sequence ID" value="NZ_JAIHOM010000005.1"/>
</dbReference>
<dbReference type="Gene3D" id="1.10.3210.10">
    <property type="entry name" value="Hypothetical protein af1432"/>
    <property type="match status" value="1"/>
</dbReference>
<dbReference type="PANTHER" id="PTHR46246:SF1">
    <property type="entry name" value="GUANOSINE-3',5'-BIS(DIPHOSPHATE) 3'-PYROPHOSPHOHYDROLASE MESH1"/>
    <property type="match status" value="1"/>
</dbReference>
<name>A0ABT3L0D9_9CYAN</name>
<sequence length="187" mass="21179">MAVLSERFEQAFIYATRLHQNQRRKVGQVPYIAHLMAVSALVLEAGGSEDEAIAALLHDAIEDQGGEPTRQEILERFGPTVAAIVEGCTEFHSLPKPPWQARKVQYLKQIQAGSPSVQLVSLADKLHNGRSLLWSLRQQGSTIWSHFAGGRELSLWFYQSLLMVYTHHKETVLWREFAQVVGELERF</sequence>
<dbReference type="InterPro" id="IPR052194">
    <property type="entry name" value="MESH1"/>
</dbReference>
<protein>
    <submittedName>
        <fullName evidence="2">HD domain-containing protein</fullName>
    </submittedName>
</protein>
<dbReference type="CDD" id="cd00077">
    <property type="entry name" value="HDc"/>
    <property type="match status" value="1"/>
</dbReference>
<evidence type="ECO:0000313" key="2">
    <source>
        <dbReference type="EMBL" id="MCW6034970.1"/>
    </source>
</evidence>
<proteinExistence type="predicted"/>
<comment type="caution">
    <text evidence="2">The sequence shown here is derived from an EMBL/GenBank/DDBJ whole genome shotgun (WGS) entry which is preliminary data.</text>
</comment>
<evidence type="ECO:0000313" key="3">
    <source>
        <dbReference type="Proteomes" id="UP001526426"/>
    </source>
</evidence>
<dbReference type="EMBL" id="JAIHOM010000005">
    <property type="protein sequence ID" value="MCW6034970.1"/>
    <property type="molecule type" value="Genomic_DNA"/>
</dbReference>
<reference evidence="2 3" key="1">
    <citation type="submission" date="2021-08" db="EMBL/GenBank/DDBJ databases">
        <title>Draft genome sequence of Spirulina subsalsa with high tolerance to salinity and hype-accumulation of phycocyanin.</title>
        <authorList>
            <person name="Pei H."/>
            <person name="Jiang L."/>
        </authorList>
    </citation>
    <scope>NUCLEOTIDE SEQUENCE [LARGE SCALE GENOMIC DNA]</scope>
    <source>
        <strain evidence="2 3">FACHB-351</strain>
    </source>
</reference>
<dbReference type="InterPro" id="IPR003607">
    <property type="entry name" value="HD/PDEase_dom"/>
</dbReference>
<organism evidence="2 3">
    <name type="scientific">Spirulina subsalsa FACHB-351</name>
    <dbReference type="NCBI Taxonomy" id="234711"/>
    <lineage>
        <taxon>Bacteria</taxon>
        <taxon>Bacillati</taxon>
        <taxon>Cyanobacteriota</taxon>
        <taxon>Cyanophyceae</taxon>
        <taxon>Spirulinales</taxon>
        <taxon>Spirulinaceae</taxon>
        <taxon>Spirulina</taxon>
    </lineage>
</organism>
<dbReference type="PANTHER" id="PTHR46246">
    <property type="entry name" value="GUANOSINE-3',5'-BIS(DIPHOSPHATE) 3'-PYROPHOSPHOHYDROLASE MESH1"/>
    <property type="match status" value="1"/>
</dbReference>
<feature type="domain" description="HD/PDEase" evidence="1">
    <location>
        <begin position="27"/>
        <end position="138"/>
    </location>
</feature>
<dbReference type="SMART" id="SM00471">
    <property type="entry name" value="HDc"/>
    <property type="match status" value="1"/>
</dbReference>
<evidence type="ECO:0000259" key="1">
    <source>
        <dbReference type="SMART" id="SM00471"/>
    </source>
</evidence>
<dbReference type="Pfam" id="PF13328">
    <property type="entry name" value="HD_4"/>
    <property type="match status" value="1"/>
</dbReference>
<keyword evidence="3" id="KW-1185">Reference proteome</keyword>